<keyword evidence="5" id="KW-0560">Oxidoreductase</keyword>
<dbReference type="PRINTS" id="PR00420">
    <property type="entry name" value="RNGMNOXGNASE"/>
</dbReference>
<accession>A0A2T0SQE4</accession>
<evidence type="ECO:0000259" key="4">
    <source>
        <dbReference type="Pfam" id="PF01494"/>
    </source>
</evidence>
<sequence>MESVDVVVVGAGPSGCMLAGELALAGRSVAVLEKHSAPSPLSRAFGVHARTLEVLDSRGLADRLVPTGAASPGLSLWRGAELRLGKLPSPFPFLLVTPQRNVDDLLEAHAREHGATVVRGVTVTGLEQHEDGVVVRADTADGERTWKASYVVGADGVHSAVRDLVGQPFPGRVLLNSITLADARLEEPPRGIVTVNAVKDCFAFLAPFGDGWFRLIVWDRRFEDVPDHEMSEDEVRDVLVRAMGTDYGMGEIRWKSRFRSDERQVPEYRTGRVFLVGDAAHVHSPAGGQGMNTGIQDSLNLGWKLAAVLGGADEALLDTYHAERHPVGRLVLRSSGATIRMMTIRPWLGRKLREHGISTLLRLPKFTAKAAGMFSGVGISYRREAGDHRLVGRRAGDLPLRGGRLFEAMREGGFQLVLERDAEAVDAPVRVARRLDDGPALLVRPDGYIAWAGSSASGSWRSTVDRLTAGPAKVDQRRN</sequence>
<keyword evidence="3" id="KW-0274">FAD</keyword>
<keyword evidence="2" id="KW-0285">Flavoprotein</keyword>
<dbReference type="SUPFAM" id="SSF51905">
    <property type="entry name" value="FAD/NAD(P)-binding domain"/>
    <property type="match status" value="1"/>
</dbReference>
<feature type="domain" description="FAD-binding" evidence="4">
    <location>
        <begin position="4"/>
        <end position="334"/>
    </location>
</feature>
<dbReference type="Pfam" id="PF21274">
    <property type="entry name" value="Rng_hyd_C"/>
    <property type="match status" value="1"/>
</dbReference>
<dbReference type="Pfam" id="PF01494">
    <property type="entry name" value="FAD_binding_3"/>
    <property type="match status" value="1"/>
</dbReference>
<comment type="cofactor">
    <cofactor evidence="1">
        <name>FAD</name>
        <dbReference type="ChEBI" id="CHEBI:57692"/>
    </cofactor>
</comment>
<reference evidence="5 6" key="1">
    <citation type="submission" date="2018-03" db="EMBL/GenBank/DDBJ databases">
        <title>Genomic Encyclopedia of Archaeal and Bacterial Type Strains, Phase II (KMG-II): from individual species to whole genera.</title>
        <authorList>
            <person name="Goeker M."/>
        </authorList>
    </citation>
    <scope>NUCLEOTIDE SEQUENCE [LARGE SCALE GENOMIC DNA]</scope>
    <source>
        <strain evidence="5 6">DSM 44720</strain>
    </source>
</reference>
<evidence type="ECO:0000256" key="1">
    <source>
        <dbReference type="ARBA" id="ARBA00001974"/>
    </source>
</evidence>
<keyword evidence="5" id="KW-0503">Monooxygenase</keyword>
<evidence type="ECO:0000256" key="3">
    <source>
        <dbReference type="ARBA" id="ARBA00022827"/>
    </source>
</evidence>
<dbReference type="Proteomes" id="UP000239494">
    <property type="component" value="Unassembled WGS sequence"/>
</dbReference>
<dbReference type="EMBL" id="PVTF01000013">
    <property type="protein sequence ID" value="PRY35634.1"/>
    <property type="molecule type" value="Genomic_DNA"/>
</dbReference>
<keyword evidence="6" id="KW-1185">Reference proteome</keyword>
<dbReference type="InterPro" id="IPR050641">
    <property type="entry name" value="RIFMO-like"/>
</dbReference>
<evidence type="ECO:0000256" key="2">
    <source>
        <dbReference type="ARBA" id="ARBA00022630"/>
    </source>
</evidence>
<evidence type="ECO:0000313" key="6">
    <source>
        <dbReference type="Proteomes" id="UP000239494"/>
    </source>
</evidence>
<dbReference type="Gene3D" id="3.50.50.60">
    <property type="entry name" value="FAD/NAD(P)-binding domain"/>
    <property type="match status" value="1"/>
</dbReference>
<dbReference type="PANTHER" id="PTHR43004">
    <property type="entry name" value="TRK SYSTEM POTASSIUM UPTAKE PROTEIN"/>
    <property type="match status" value="1"/>
</dbReference>
<dbReference type="AlphaFoldDB" id="A0A2T0SQE4"/>
<proteinExistence type="predicted"/>
<name>A0A2T0SQE4_9PSEU</name>
<protein>
    <submittedName>
        <fullName evidence="5">Pentachlorophenol monooxygenase</fullName>
    </submittedName>
</protein>
<dbReference type="GO" id="GO:0016709">
    <property type="term" value="F:oxidoreductase activity, acting on paired donors, with incorporation or reduction of molecular oxygen, NAD(P)H as one donor, and incorporation of one atom of oxygen"/>
    <property type="evidence" value="ECO:0007669"/>
    <property type="project" value="UniProtKB-ARBA"/>
</dbReference>
<dbReference type="GO" id="GO:0071949">
    <property type="term" value="F:FAD binding"/>
    <property type="evidence" value="ECO:0007669"/>
    <property type="project" value="InterPro"/>
</dbReference>
<evidence type="ECO:0000313" key="5">
    <source>
        <dbReference type="EMBL" id="PRY35634.1"/>
    </source>
</evidence>
<dbReference type="OrthoDB" id="4141215at2"/>
<organism evidence="5 6">
    <name type="scientific">Umezawaea tangerina</name>
    <dbReference type="NCBI Taxonomy" id="84725"/>
    <lineage>
        <taxon>Bacteria</taxon>
        <taxon>Bacillati</taxon>
        <taxon>Actinomycetota</taxon>
        <taxon>Actinomycetes</taxon>
        <taxon>Pseudonocardiales</taxon>
        <taxon>Pseudonocardiaceae</taxon>
        <taxon>Umezawaea</taxon>
    </lineage>
</organism>
<comment type="caution">
    <text evidence="5">The sequence shown here is derived from an EMBL/GenBank/DDBJ whole genome shotgun (WGS) entry which is preliminary data.</text>
</comment>
<dbReference type="InterPro" id="IPR036188">
    <property type="entry name" value="FAD/NAD-bd_sf"/>
</dbReference>
<dbReference type="Gene3D" id="3.30.70.2450">
    <property type="match status" value="1"/>
</dbReference>
<dbReference type="PANTHER" id="PTHR43004:SF19">
    <property type="entry name" value="BINDING MONOOXYGENASE, PUTATIVE (JCVI)-RELATED"/>
    <property type="match status" value="1"/>
</dbReference>
<dbReference type="InterPro" id="IPR002938">
    <property type="entry name" value="FAD-bd"/>
</dbReference>
<dbReference type="Gene3D" id="3.40.30.120">
    <property type="match status" value="1"/>
</dbReference>
<gene>
    <name evidence="5" type="ORF">CLV43_11361</name>
</gene>